<evidence type="ECO:0008006" key="4">
    <source>
        <dbReference type="Google" id="ProtNLM"/>
    </source>
</evidence>
<keyword evidence="3" id="KW-1185">Reference proteome</keyword>
<keyword evidence="1" id="KW-1133">Transmembrane helix</keyword>
<reference evidence="2 3" key="1">
    <citation type="journal article" date="2014" name="Nat. Genet.">
        <title>Genome sequence of the hot pepper provides insights into the evolution of pungency in Capsicum species.</title>
        <authorList>
            <person name="Kim S."/>
            <person name="Park M."/>
            <person name="Yeom S.I."/>
            <person name="Kim Y.M."/>
            <person name="Lee J.M."/>
            <person name="Lee H.A."/>
            <person name="Seo E."/>
            <person name="Choi J."/>
            <person name="Cheong K."/>
            <person name="Kim K.T."/>
            <person name="Jung K."/>
            <person name="Lee G.W."/>
            <person name="Oh S.K."/>
            <person name="Bae C."/>
            <person name="Kim S.B."/>
            <person name="Lee H.Y."/>
            <person name="Kim S.Y."/>
            <person name="Kim M.S."/>
            <person name="Kang B.C."/>
            <person name="Jo Y.D."/>
            <person name="Yang H.B."/>
            <person name="Jeong H.J."/>
            <person name="Kang W.H."/>
            <person name="Kwon J.K."/>
            <person name="Shin C."/>
            <person name="Lim J.Y."/>
            <person name="Park J.H."/>
            <person name="Huh J.H."/>
            <person name="Kim J.S."/>
            <person name="Kim B.D."/>
            <person name="Cohen O."/>
            <person name="Paran I."/>
            <person name="Suh M.C."/>
            <person name="Lee S.B."/>
            <person name="Kim Y.K."/>
            <person name="Shin Y."/>
            <person name="Noh S.J."/>
            <person name="Park J."/>
            <person name="Seo Y.S."/>
            <person name="Kwon S.Y."/>
            <person name="Kim H.A."/>
            <person name="Park J.M."/>
            <person name="Kim H.J."/>
            <person name="Choi S.B."/>
            <person name="Bosland P.W."/>
            <person name="Reeves G."/>
            <person name="Jo S.H."/>
            <person name="Lee B.W."/>
            <person name="Cho H.T."/>
            <person name="Choi H.S."/>
            <person name="Lee M.S."/>
            <person name="Yu Y."/>
            <person name="Do Choi Y."/>
            <person name="Park B.S."/>
            <person name="van Deynze A."/>
            <person name="Ashrafi H."/>
            <person name="Hill T."/>
            <person name="Kim W.T."/>
            <person name="Pai H.S."/>
            <person name="Ahn H.K."/>
            <person name="Yeam I."/>
            <person name="Giovannoni J.J."/>
            <person name="Rose J.K."/>
            <person name="Sorensen I."/>
            <person name="Lee S.J."/>
            <person name="Kim R.W."/>
            <person name="Choi I.Y."/>
            <person name="Choi B.S."/>
            <person name="Lim J.S."/>
            <person name="Lee Y.H."/>
            <person name="Choi D."/>
        </authorList>
    </citation>
    <scope>NUCLEOTIDE SEQUENCE [LARGE SCALE GENOMIC DNA]</scope>
    <source>
        <strain evidence="3">cv. CM334</strain>
    </source>
</reference>
<organism evidence="2 3">
    <name type="scientific">Capsicum annuum</name>
    <name type="common">Capsicum pepper</name>
    <dbReference type="NCBI Taxonomy" id="4072"/>
    <lineage>
        <taxon>Eukaryota</taxon>
        <taxon>Viridiplantae</taxon>
        <taxon>Streptophyta</taxon>
        <taxon>Embryophyta</taxon>
        <taxon>Tracheophyta</taxon>
        <taxon>Spermatophyta</taxon>
        <taxon>Magnoliopsida</taxon>
        <taxon>eudicotyledons</taxon>
        <taxon>Gunneridae</taxon>
        <taxon>Pentapetalae</taxon>
        <taxon>asterids</taxon>
        <taxon>lamiids</taxon>
        <taxon>Solanales</taxon>
        <taxon>Solanaceae</taxon>
        <taxon>Solanoideae</taxon>
        <taxon>Capsiceae</taxon>
        <taxon>Capsicum</taxon>
    </lineage>
</organism>
<dbReference type="OMA" id="ASICMLQ"/>
<dbReference type="EMBL" id="AYRZ02000012">
    <property type="protein sequence ID" value="PHT65111.1"/>
    <property type="molecule type" value="Genomic_DNA"/>
</dbReference>
<protein>
    <recommendedName>
        <fullName evidence="4">Major facilitator superfamily (MFS) profile domain-containing protein</fullName>
    </recommendedName>
</protein>
<dbReference type="Proteomes" id="UP000222542">
    <property type="component" value="Unassembled WGS sequence"/>
</dbReference>
<dbReference type="AlphaFoldDB" id="A0A2G2Y6B5"/>
<gene>
    <name evidence="2" type="ORF">T459_29536</name>
</gene>
<name>A0A2G2Y6B5_CAPAN</name>
<keyword evidence="1" id="KW-0472">Membrane</keyword>
<sequence length="156" mass="17423">MSDDNFTLARNMTLDRCAWRSWIKVVGICKMVVIPVQLGQLADEYGRKPILLLIYYLKLAFDFNKNQLSEILMMVGVGSIITQLFPDKEIVTVSTSNSVQFLSDTAWFLSSNAPFNCKGFSLVCAAFALVMAFSFAWILPPAQEENVESLEAPLIA</sequence>
<evidence type="ECO:0000256" key="1">
    <source>
        <dbReference type="SAM" id="Phobius"/>
    </source>
</evidence>
<comment type="caution">
    <text evidence="2">The sequence shown here is derived from an EMBL/GenBank/DDBJ whole genome shotgun (WGS) entry which is preliminary data.</text>
</comment>
<evidence type="ECO:0000313" key="3">
    <source>
        <dbReference type="Proteomes" id="UP000222542"/>
    </source>
</evidence>
<feature type="transmembrane region" description="Helical" evidence="1">
    <location>
        <begin position="119"/>
        <end position="139"/>
    </location>
</feature>
<dbReference type="Gramene" id="PHT65111">
    <property type="protein sequence ID" value="PHT65111"/>
    <property type="gene ID" value="T459_29536"/>
</dbReference>
<dbReference type="STRING" id="4072.A0A2G2Y6B5"/>
<proteinExistence type="predicted"/>
<reference evidence="2 3" key="2">
    <citation type="journal article" date="2017" name="Genome Biol.">
        <title>New reference genome sequences of hot pepper reveal the massive evolution of plant disease-resistance genes by retroduplication.</title>
        <authorList>
            <person name="Kim S."/>
            <person name="Park J."/>
            <person name="Yeom S.I."/>
            <person name="Kim Y.M."/>
            <person name="Seo E."/>
            <person name="Kim K.T."/>
            <person name="Kim M.S."/>
            <person name="Lee J.M."/>
            <person name="Cheong K."/>
            <person name="Shin H.S."/>
            <person name="Kim S.B."/>
            <person name="Han K."/>
            <person name="Lee J."/>
            <person name="Park M."/>
            <person name="Lee H.A."/>
            <person name="Lee H.Y."/>
            <person name="Lee Y."/>
            <person name="Oh S."/>
            <person name="Lee J.H."/>
            <person name="Choi E."/>
            <person name="Choi E."/>
            <person name="Lee S.E."/>
            <person name="Jeon J."/>
            <person name="Kim H."/>
            <person name="Choi G."/>
            <person name="Song H."/>
            <person name="Lee J."/>
            <person name="Lee S.C."/>
            <person name="Kwon J.K."/>
            <person name="Lee H.Y."/>
            <person name="Koo N."/>
            <person name="Hong Y."/>
            <person name="Kim R.W."/>
            <person name="Kang W.H."/>
            <person name="Huh J.H."/>
            <person name="Kang B.C."/>
            <person name="Yang T.J."/>
            <person name="Lee Y.H."/>
            <person name="Bennetzen J.L."/>
            <person name="Choi D."/>
        </authorList>
    </citation>
    <scope>NUCLEOTIDE SEQUENCE [LARGE SCALE GENOMIC DNA]</scope>
    <source>
        <strain evidence="3">cv. CM334</strain>
    </source>
</reference>
<evidence type="ECO:0000313" key="2">
    <source>
        <dbReference type="EMBL" id="PHT65111.1"/>
    </source>
</evidence>
<accession>A0A2G2Y6B5</accession>
<keyword evidence="1" id="KW-0812">Transmembrane</keyword>